<name>A4S0R3_OSTLU</name>
<dbReference type="STRING" id="436017.A4S0R3"/>
<dbReference type="OMA" id="MATPIQA"/>
<dbReference type="HOGENOM" id="CLU_066958_0_0_1"/>
<organism evidence="4 5">
    <name type="scientific">Ostreococcus lucimarinus (strain CCE9901)</name>
    <dbReference type="NCBI Taxonomy" id="436017"/>
    <lineage>
        <taxon>Eukaryota</taxon>
        <taxon>Viridiplantae</taxon>
        <taxon>Chlorophyta</taxon>
        <taxon>Mamiellophyceae</taxon>
        <taxon>Mamiellales</taxon>
        <taxon>Bathycoccaceae</taxon>
        <taxon>Ostreococcus</taxon>
    </lineage>
</organism>
<dbReference type="AlphaFoldDB" id="A4S0R3"/>
<accession>A4S0R3</accession>
<dbReference type="GeneID" id="5002703"/>
<dbReference type="KEGG" id="olu:OSTLU_32836"/>
<gene>
    <name evidence="4" type="ORF">OSTLU_32836</name>
</gene>
<dbReference type="OrthoDB" id="674948at2759"/>
<feature type="compositionally biased region" description="Low complexity" evidence="3">
    <location>
        <begin position="30"/>
        <end position="40"/>
    </location>
</feature>
<dbReference type="PANTHER" id="PTHR43574">
    <property type="entry name" value="EPIMERASE-RELATED"/>
    <property type="match status" value="1"/>
</dbReference>
<feature type="region of interest" description="Disordered" evidence="3">
    <location>
        <begin position="1"/>
        <end position="48"/>
    </location>
</feature>
<proteinExistence type="inferred from homology"/>
<feature type="compositionally biased region" description="Basic residues" evidence="3">
    <location>
        <begin position="9"/>
        <end position="21"/>
    </location>
</feature>
<dbReference type="InterPro" id="IPR036291">
    <property type="entry name" value="NAD(P)-bd_dom_sf"/>
</dbReference>
<dbReference type="RefSeq" id="XP_001418784.1">
    <property type="nucleotide sequence ID" value="XM_001418747.1"/>
</dbReference>
<dbReference type="EMBL" id="CP000587">
    <property type="protein sequence ID" value="ABO97077.1"/>
    <property type="molecule type" value="Genomic_DNA"/>
</dbReference>
<dbReference type="SUPFAM" id="SSF51735">
    <property type="entry name" value="NAD(P)-binding Rossmann-fold domains"/>
    <property type="match status" value="1"/>
</dbReference>
<evidence type="ECO:0000256" key="2">
    <source>
        <dbReference type="ARBA" id="ARBA00023027"/>
    </source>
</evidence>
<reference evidence="4 5" key="1">
    <citation type="journal article" date="2007" name="Proc. Natl. Acad. Sci. U.S.A.">
        <title>The tiny eukaryote Ostreococcus provides genomic insights into the paradox of plankton speciation.</title>
        <authorList>
            <person name="Palenik B."/>
            <person name="Grimwood J."/>
            <person name="Aerts A."/>
            <person name="Rouze P."/>
            <person name="Salamov A."/>
            <person name="Putnam N."/>
            <person name="Dupont C."/>
            <person name="Jorgensen R."/>
            <person name="Derelle E."/>
            <person name="Rombauts S."/>
            <person name="Zhou K."/>
            <person name="Otillar R."/>
            <person name="Merchant S.S."/>
            <person name="Podell S."/>
            <person name="Gaasterland T."/>
            <person name="Napoli C."/>
            <person name="Gendler K."/>
            <person name="Manuell A."/>
            <person name="Tai V."/>
            <person name="Vallon O."/>
            <person name="Piganeau G."/>
            <person name="Jancek S."/>
            <person name="Heijde M."/>
            <person name="Jabbari K."/>
            <person name="Bowler C."/>
            <person name="Lohr M."/>
            <person name="Robbens S."/>
            <person name="Werner G."/>
            <person name="Dubchak I."/>
            <person name="Pazour G.J."/>
            <person name="Ren Q."/>
            <person name="Paulsen I."/>
            <person name="Delwiche C."/>
            <person name="Schmutz J."/>
            <person name="Rokhsar D."/>
            <person name="Van de Peer Y."/>
            <person name="Moreau H."/>
            <person name="Grigoriev I.V."/>
        </authorList>
    </citation>
    <scope>NUCLEOTIDE SEQUENCE [LARGE SCALE GENOMIC DNA]</scope>
    <source>
        <strain evidence="4 5">CCE9901</strain>
    </source>
</reference>
<dbReference type="Proteomes" id="UP000001568">
    <property type="component" value="Chromosome 7"/>
</dbReference>
<sequence length="344" mass="36682">MRASSASPRAHRAFPSHTARKTSREKASSRSRAVAAASTSDAPGPFGDDRNLLVVGPGVLGSRIARVWLSNFPGAVVVGQTNTDAAHDGLRSVGVTPRTKDFGADDPTATRRFPYVVFSAPPSGSEDYPGEVAAALKYWDGSGAFAFTSSSAVYKNEAGEACDEESEVYEIGTNPRVDRLLKAEKVVLDAGGVVCRLAGLYHSERGAHKYFIKTSSLDSRADALVNLIHYEDAADLCFAAMTKGAKSHIYLGTDGVPITREAIARVSVESGVYGADAAAPAFTKTDGPLGRAMSNSRTKTELDWSPRYESFESFALRQGARDSYAPWNAPTRSRGWTPAGARHV</sequence>
<dbReference type="Gene3D" id="3.40.50.720">
    <property type="entry name" value="NAD(P)-binding Rossmann-like Domain"/>
    <property type="match status" value="1"/>
</dbReference>
<comment type="similarity">
    <text evidence="1">Belongs to the NAD(P)-dependent epimerase/dehydratase family.</text>
</comment>
<protein>
    <recommendedName>
        <fullName evidence="6">NAD(P)-binding domain-containing protein</fullName>
    </recommendedName>
</protein>
<evidence type="ECO:0000313" key="4">
    <source>
        <dbReference type="EMBL" id="ABO97077.1"/>
    </source>
</evidence>
<evidence type="ECO:0000256" key="3">
    <source>
        <dbReference type="SAM" id="MobiDB-lite"/>
    </source>
</evidence>
<keyword evidence="5" id="KW-1185">Reference proteome</keyword>
<keyword evidence="2" id="KW-0520">NAD</keyword>
<dbReference type="Gramene" id="ABO97077">
    <property type="protein sequence ID" value="ABO97077"/>
    <property type="gene ID" value="OSTLU_32836"/>
</dbReference>
<dbReference type="eggNOG" id="ENOG502QSRK">
    <property type="taxonomic scope" value="Eukaryota"/>
</dbReference>
<evidence type="ECO:0008006" key="6">
    <source>
        <dbReference type="Google" id="ProtNLM"/>
    </source>
</evidence>
<evidence type="ECO:0000256" key="1">
    <source>
        <dbReference type="ARBA" id="ARBA00007637"/>
    </source>
</evidence>
<evidence type="ECO:0000313" key="5">
    <source>
        <dbReference type="Proteomes" id="UP000001568"/>
    </source>
</evidence>